<keyword evidence="1" id="KW-1133">Transmembrane helix</keyword>
<dbReference type="Proteomes" id="UP000051621">
    <property type="component" value="Unassembled WGS sequence"/>
</dbReference>
<keyword evidence="3" id="KW-1185">Reference proteome</keyword>
<dbReference type="AlphaFoldDB" id="A0A0R1LXV1"/>
<feature type="transmembrane region" description="Helical" evidence="1">
    <location>
        <begin position="216"/>
        <end position="234"/>
    </location>
</feature>
<protein>
    <submittedName>
        <fullName evidence="2">Uncharacterized protein</fullName>
    </submittedName>
</protein>
<gene>
    <name evidence="2" type="ORF">FC81_GL002000</name>
</gene>
<reference evidence="2 3" key="1">
    <citation type="journal article" date="2015" name="Genome Announc.">
        <title>Expanding the biotechnology potential of lactobacilli through comparative genomics of 213 strains and associated genera.</title>
        <authorList>
            <person name="Sun Z."/>
            <person name="Harris H.M."/>
            <person name="McCann A."/>
            <person name="Guo C."/>
            <person name="Argimon S."/>
            <person name="Zhang W."/>
            <person name="Yang X."/>
            <person name="Jeffery I.B."/>
            <person name="Cooney J.C."/>
            <person name="Kagawa T.F."/>
            <person name="Liu W."/>
            <person name="Song Y."/>
            <person name="Salvetti E."/>
            <person name="Wrobel A."/>
            <person name="Rasinkangas P."/>
            <person name="Parkhill J."/>
            <person name="Rea M.C."/>
            <person name="O'Sullivan O."/>
            <person name="Ritari J."/>
            <person name="Douillard F.P."/>
            <person name="Paul Ross R."/>
            <person name="Yang R."/>
            <person name="Briner A.E."/>
            <person name="Felis G.E."/>
            <person name="de Vos W.M."/>
            <person name="Barrangou R."/>
            <person name="Klaenhammer T.R."/>
            <person name="Caufield P.W."/>
            <person name="Cui Y."/>
            <person name="Zhang H."/>
            <person name="O'Toole P.W."/>
        </authorList>
    </citation>
    <scope>NUCLEOTIDE SEQUENCE [LARGE SCALE GENOMIC DNA]</scope>
    <source>
        <strain evidence="2 3">DSM 19910</strain>
    </source>
</reference>
<dbReference type="STRING" id="1423731.FC81_GL002000"/>
<dbReference type="PATRIC" id="fig|1423731.3.peg.2056"/>
<evidence type="ECO:0000256" key="1">
    <source>
        <dbReference type="SAM" id="Phobius"/>
    </source>
</evidence>
<sequence>MNKNGEQINRRGRNLVKIPSYAISRWLVAALGITLFCAVGAYTLQKTLLNSEFVVPQITKAEYVDEAATTANNVVADLASTNGIPTTLTGNLVTAEQIKQDVTEVVTNLYAGKTDVINNHKIKQQISQNIALKAQNAGISTSNEEFTAVQAALLGSVDNYLNQTLQAEYLDKAATTISSVAKTINAIFWLNVVLTLFFTFILLLHDRSLLRWAHYWGLAALWSGLLMALVVFGINNSGIFVQIAERADQASGLVEKLLETSAVKFQNAGLLLAAGGLVGIIIGLFRKKGRV</sequence>
<comment type="caution">
    <text evidence="2">The sequence shown here is derived from an EMBL/GenBank/DDBJ whole genome shotgun (WGS) entry which is preliminary data.</text>
</comment>
<accession>A0A0R1LXV1</accession>
<keyword evidence="1" id="KW-0472">Membrane</keyword>
<proteinExistence type="predicted"/>
<dbReference type="OrthoDB" id="2285690at2"/>
<feature type="transmembrane region" description="Helical" evidence="1">
    <location>
        <begin position="21"/>
        <end position="44"/>
    </location>
</feature>
<evidence type="ECO:0000313" key="2">
    <source>
        <dbReference type="EMBL" id="KRL00471.1"/>
    </source>
</evidence>
<name>A0A0R1LXV1_9LACO</name>
<keyword evidence="1" id="KW-0812">Transmembrane</keyword>
<organism evidence="2 3">
    <name type="scientific">Liquorilactobacillus capillatus DSM 19910</name>
    <dbReference type="NCBI Taxonomy" id="1423731"/>
    <lineage>
        <taxon>Bacteria</taxon>
        <taxon>Bacillati</taxon>
        <taxon>Bacillota</taxon>
        <taxon>Bacilli</taxon>
        <taxon>Lactobacillales</taxon>
        <taxon>Lactobacillaceae</taxon>
        <taxon>Liquorilactobacillus</taxon>
    </lineage>
</organism>
<dbReference type="RefSeq" id="WP_057745962.1">
    <property type="nucleotide sequence ID" value="NZ_AZEF01000042.1"/>
</dbReference>
<feature type="transmembrane region" description="Helical" evidence="1">
    <location>
        <begin position="265"/>
        <end position="285"/>
    </location>
</feature>
<evidence type="ECO:0000313" key="3">
    <source>
        <dbReference type="Proteomes" id="UP000051621"/>
    </source>
</evidence>
<feature type="transmembrane region" description="Helical" evidence="1">
    <location>
        <begin position="186"/>
        <end position="204"/>
    </location>
</feature>
<dbReference type="EMBL" id="AZEF01000042">
    <property type="protein sequence ID" value="KRL00471.1"/>
    <property type="molecule type" value="Genomic_DNA"/>
</dbReference>